<dbReference type="InterPro" id="IPR036583">
    <property type="entry name" value="23S_rRNA_IVS_sf"/>
</dbReference>
<reference evidence="1 2" key="1">
    <citation type="journal article" date="2016" name="Nat. Commun.">
        <title>Thousands of microbial genomes shed light on interconnected biogeochemical processes in an aquifer system.</title>
        <authorList>
            <person name="Anantharaman K."/>
            <person name="Brown C.T."/>
            <person name="Hug L.A."/>
            <person name="Sharon I."/>
            <person name="Castelle C.J."/>
            <person name="Probst A.J."/>
            <person name="Thomas B.C."/>
            <person name="Singh A."/>
            <person name="Wilkins M.J."/>
            <person name="Karaoz U."/>
            <person name="Brodie E.L."/>
            <person name="Williams K.H."/>
            <person name="Hubbard S.S."/>
            <person name="Banfield J.F."/>
        </authorList>
    </citation>
    <scope>NUCLEOTIDE SEQUENCE [LARGE SCALE GENOMIC DNA]</scope>
</reference>
<dbReference type="SUPFAM" id="SSF158446">
    <property type="entry name" value="IVS-encoded protein-like"/>
    <property type="match status" value="1"/>
</dbReference>
<sequence length="121" mass="13611">MGYQSFKDLVVWQEAKKLAVEIYKLTSDGKFSKDYGLKGQIQRSAVSIASNIAEGYERNSNKEFIRFLLIAKGSNAELITQLEIAKDVGYINQDVFAAIENQINKIGAMLTKLIMSRKSKK</sequence>
<dbReference type="InterPro" id="IPR012657">
    <property type="entry name" value="23S_rRNA-intervening_sequence"/>
</dbReference>
<organism evidence="1 2">
    <name type="scientific">Candidatus Schekmanbacteria bacterium GWA2_38_11</name>
    <dbReference type="NCBI Taxonomy" id="1817876"/>
    <lineage>
        <taxon>Bacteria</taxon>
        <taxon>Candidatus Schekmaniibacteriota</taxon>
    </lineage>
</organism>
<dbReference type="NCBIfam" id="NF008912">
    <property type="entry name" value="PRK12275.1-6"/>
    <property type="match status" value="1"/>
</dbReference>
<evidence type="ECO:0000313" key="2">
    <source>
        <dbReference type="Proteomes" id="UP000178526"/>
    </source>
</evidence>
<dbReference type="PANTHER" id="PTHR38471">
    <property type="entry name" value="FOUR HELIX BUNDLE PROTEIN"/>
    <property type="match status" value="1"/>
</dbReference>
<evidence type="ECO:0000313" key="1">
    <source>
        <dbReference type="EMBL" id="OGL40682.1"/>
    </source>
</evidence>
<comment type="caution">
    <text evidence="1">The sequence shown here is derived from an EMBL/GenBank/DDBJ whole genome shotgun (WGS) entry which is preliminary data.</text>
</comment>
<proteinExistence type="predicted"/>
<protein>
    <recommendedName>
        <fullName evidence="3">Four helix bundle protein</fullName>
    </recommendedName>
</protein>
<dbReference type="AlphaFoldDB" id="A0A1F7RGM4"/>
<name>A0A1F7RGM4_9BACT</name>
<dbReference type="NCBIfam" id="TIGR02436">
    <property type="entry name" value="four helix bundle protein"/>
    <property type="match status" value="1"/>
</dbReference>
<dbReference type="Proteomes" id="UP000178526">
    <property type="component" value="Unassembled WGS sequence"/>
</dbReference>
<dbReference type="PANTHER" id="PTHR38471:SF2">
    <property type="entry name" value="FOUR HELIX BUNDLE PROTEIN"/>
    <property type="match status" value="1"/>
</dbReference>
<dbReference type="Gene3D" id="1.20.1440.60">
    <property type="entry name" value="23S rRNA-intervening sequence"/>
    <property type="match status" value="1"/>
</dbReference>
<dbReference type="CDD" id="cd16377">
    <property type="entry name" value="23S_rRNA_IVP_like"/>
    <property type="match status" value="1"/>
</dbReference>
<gene>
    <name evidence="1" type="ORF">A2042_06545</name>
</gene>
<dbReference type="EMBL" id="MGDB01000093">
    <property type="protein sequence ID" value="OGL40682.1"/>
    <property type="molecule type" value="Genomic_DNA"/>
</dbReference>
<dbReference type="Pfam" id="PF05635">
    <property type="entry name" value="23S_rRNA_IVP"/>
    <property type="match status" value="1"/>
</dbReference>
<evidence type="ECO:0008006" key="3">
    <source>
        <dbReference type="Google" id="ProtNLM"/>
    </source>
</evidence>
<accession>A0A1F7RGM4</accession>